<evidence type="ECO:0000313" key="2">
    <source>
        <dbReference type="Proteomes" id="UP000017836"/>
    </source>
</evidence>
<protein>
    <submittedName>
        <fullName evidence="1">Uncharacterized protein</fullName>
    </submittedName>
</protein>
<keyword evidence="2" id="KW-1185">Reference proteome</keyword>
<dbReference type="Gramene" id="ERN10885">
    <property type="protein sequence ID" value="ERN10885"/>
    <property type="gene ID" value="AMTR_s00167p00045820"/>
</dbReference>
<dbReference type="HOGENOM" id="CLU_1847828_0_0_1"/>
<proteinExistence type="predicted"/>
<name>W1PUB4_AMBTC</name>
<dbReference type="EMBL" id="KI392771">
    <property type="protein sequence ID" value="ERN10885.1"/>
    <property type="molecule type" value="Genomic_DNA"/>
</dbReference>
<gene>
    <name evidence="1" type="ORF">AMTR_s00167p00045820</name>
</gene>
<reference evidence="2" key="1">
    <citation type="journal article" date="2013" name="Science">
        <title>The Amborella genome and the evolution of flowering plants.</title>
        <authorList>
            <consortium name="Amborella Genome Project"/>
        </authorList>
    </citation>
    <scope>NUCLEOTIDE SEQUENCE [LARGE SCALE GENOMIC DNA]</scope>
</reference>
<accession>W1PUB4</accession>
<evidence type="ECO:0000313" key="1">
    <source>
        <dbReference type="EMBL" id="ERN10885.1"/>
    </source>
</evidence>
<dbReference type="AlphaFoldDB" id="W1PUB4"/>
<organism evidence="1 2">
    <name type="scientific">Amborella trichopoda</name>
    <dbReference type="NCBI Taxonomy" id="13333"/>
    <lineage>
        <taxon>Eukaryota</taxon>
        <taxon>Viridiplantae</taxon>
        <taxon>Streptophyta</taxon>
        <taxon>Embryophyta</taxon>
        <taxon>Tracheophyta</taxon>
        <taxon>Spermatophyta</taxon>
        <taxon>Magnoliopsida</taxon>
        <taxon>Amborellales</taxon>
        <taxon>Amborellaceae</taxon>
        <taxon>Amborella</taxon>
    </lineage>
</organism>
<dbReference type="Proteomes" id="UP000017836">
    <property type="component" value="Unassembled WGS sequence"/>
</dbReference>
<sequence>MATRRVARAACGLRMRNPVGNDTPEGAIIIVDDEPPVAVVEEELGGLNYLSANIGVLEYGKELLKEGLLEKLKGELAYKEGFHPTVEAHSLKEGEDAALGGISLCDNEASMIVLRHHIAETEALLSRVHEEMGDLPPTD</sequence>